<keyword evidence="3" id="KW-1185">Reference proteome</keyword>
<proteinExistence type="predicted"/>
<accession>A0AAJ0B5A9</accession>
<feature type="signal peptide" evidence="1">
    <location>
        <begin position="1"/>
        <end position="19"/>
    </location>
</feature>
<keyword evidence="1" id="KW-0732">Signal</keyword>
<protein>
    <submittedName>
        <fullName evidence="2">Uncharacterized protein</fullName>
    </submittedName>
</protein>
<dbReference type="Gene3D" id="2.60.20.10">
    <property type="entry name" value="Crystallins"/>
    <property type="match status" value="1"/>
</dbReference>
<dbReference type="EMBL" id="MU839847">
    <property type="protein sequence ID" value="KAK1750442.1"/>
    <property type="molecule type" value="Genomic_DNA"/>
</dbReference>
<dbReference type="AlphaFoldDB" id="A0AAJ0B5A9"/>
<comment type="caution">
    <text evidence="2">The sequence shown here is derived from an EMBL/GenBank/DDBJ whole genome shotgun (WGS) entry which is preliminary data.</text>
</comment>
<evidence type="ECO:0000256" key="1">
    <source>
        <dbReference type="SAM" id="SignalP"/>
    </source>
</evidence>
<dbReference type="Proteomes" id="UP001239445">
    <property type="component" value="Unassembled WGS sequence"/>
</dbReference>
<evidence type="ECO:0000313" key="2">
    <source>
        <dbReference type="EMBL" id="KAK1750442.1"/>
    </source>
</evidence>
<sequence>MQLINTLTILLAAAGTSLAAPAPTSSTTTTSIQIEERGSSTPLIDLWKNKSFLDLKFTGSGTLGTCFDLPSNFQNIASSGKARAGFRCTIWVKKNCQGTGFSFNEKPGSKSFPDWIDDKASSWKCVKDE</sequence>
<evidence type="ECO:0000313" key="3">
    <source>
        <dbReference type="Proteomes" id="UP001239445"/>
    </source>
</evidence>
<feature type="chain" id="PRO_5042497877" evidence="1">
    <location>
        <begin position="20"/>
        <end position="129"/>
    </location>
</feature>
<reference evidence="2" key="1">
    <citation type="submission" date="2023-06" db="EMBL/GenBank/DDBJ databases">
        <title>Genome-scale phylogeny and comparative genomics of the fungal order Sordariales.</title>
        <authorList>
            <consortium name="Lawrence Berkeley National Laboratory"/>
            <person name="Hensen N."/>
            <person name="Bonometti L."/>
            <person name="Westerberg I."/>
            <person name="Brannstrom I.O."/>
            <person name="Guillou S."/>
            <person name="Cros-Aarteil S."/>
            <person name="Calhoun S."/>
            <person name="Haridas S."/>
            <person name="Kuo A."/>
            <person name="Mondo S."/>
            <person name="Pangilinan J."/>
            <person name="Riley R."/>
            <person name="Labutti K."/>
            <person name="Andreopoulos B."/>
            <person name="Lipzen A."/>
            <person name="Chen C."/>
            <person name="Yanf M."/>
            <person name="Daum C."/>
            <person name="Ng V."/>
            <person name="Clum A."/>
            <person name="Steindorff A."/>
            <person name="Ohm R."/>
            <person name="Martin F."/>
            <person name="Silar P."/>
            <person name="Natvig D."/>
            <person name="Lalanne C."/>
            <person name="Gautier V."/>
            <person name="Ament-Velasquez S.L."/>
            <person name="Kruys A."/>
            <person name="Hutchinson M.I."/>
            <person name="Powell A.J."/>
            <person name="Barry K."/>
            <person name="Miller A.N."/>
            <person name="Grigoriev I.V."/>
            <person name="Debuchy R."/>
            <person name="Gladieux P."/>
            <person name="Thoren M.H."/>
            <person name="Johannesson H."/>
        </authorList>
    </citation>
    <scope>NUCLEOTIDE SEQUENCE</scope>
    <source>
        <strain evidence="2">PSN4</strain>
    </source>
</reference>
<name>A0AAJ0B5A9_9PEZI</name>
<organism evidence="2 3">
    <name type="scientific">Echria macrotheca</name>
    <dbReference type="NCBI Taxonomy" id="438768"/>
    <lineage>
        <taxon>Eukaryota</taxon>
        <taxon>Fungi</taxon>
        <taxon>Dikarya</taxon>
        <taxon>Ascomycota</taxon>
        <taxon>Pezizomycotina</taxon>
        <taxon>Sordariomycetes</taxon>
        <taxon>Sordariomycetidae</taxon>
        <taxon>Sordariales</taxon>
        <taxon>Schizotheciaceae</taxon>
        <taxon>Echria</taxon>
    </lineage>
</organism>
<gene>
    <name evidence="2" type="ORF">QBC47DRAFT_407097</name>
</gene>